<reference evidence="1" key="1">
    <citation type="journal article" date="1996" name="Biochim. Biophys. Acta">
        <title>Cloning, characterization and functional analysis of groEL-like gene from thermophilic cyanobacterium Synechococcus vulcanus, which does not form an operon with groES.</title>
        <authorList>
            <person name="Furuki M."/>
            <person name="Tanaka N."/>
            <person name="Hiyama T."/>
            <person name="Nakamoto H."/>
        </authorList>
    </citation>
    <scope>NUCLEOTIDE SEQUENCE</scope>
</reference>
<organism evidence="1">
    <name type="scientific">Thermostichus vulcanus</name>
    <name type="common">Synechococcus vulcanus</name>
    <dbReference type="NCBI Taxonomy" id="32053"/>
    <lineage>
        <taxon>Bacteria</taxon>
        <taxon>Bacillati</taxon>
        <taxon>Cyanobacteriota</taxon>
        <taxon>Cyanophyceae</taxon>
        <taxon>Thermostichales</taxon>
        <taxon>Thermostichaceae</taxon>
        <taxon>Thermostichus</taxon>
    </lineage>
</organism>
<evidence type="ECO:0000313" key="1">
    <source>
        <dbReference type="EMBL" id="BAA13081.1"/>
    </source>
</evidence>
<sequence length="78" mass="8271">MALGCLAKYLIGDKGRQSIELAIAIHQLQGKGSHFPKGTLPLSSHHIYLGRTNLPVLSPLAVAEVKILLGRCKGNAKG</sequence>
<accession>Q56160</accession>
<proteinExistence type="predicted"/>
<reference evidence="1" key="2">
    <citation type="submission" date="1996-07" db="EMBL/GenBank/DDBJ databases">
        <authorList>
            <person name="Hiyama T."/>
        </authorList>
    </citation>
    <scope>NUCLEOTIDE SEQUENCE</scope>
</reference>
<gene>
    <name evidence="1" type="primary">ORF78</name>
</gene>
<dbReference type="EMBL" id="D86384">
    <property type="protein sequence ID" value="BAA13081.1"/>
    <property type="molecule type" value="Genomic_DNA"/>
</dbReference>
<protein>
    <submittedName>
        <fullName evidence="1">ORF78 protein</fullName>
    </submittedName>
</protein>
<dbReference type="AlphaFoldDB" id="Q56160"/>
<name>Q56160_THEVL</name>